<dbReference type="SUPFAM" id="SSF46689">
    <property type="entry name" value="Homeodomain-like"/>
    <property type="match status" value="1"/>
</dbReference>
<dbReference type="InterPro" id="IPR018060">
    <property type="entry name" value="HTH_AraC"/>
</dbReference>
<accession>N4W915</accession>
<evidence type="ECO:0000256" key="2">
    <source>
        <dbReference type="ARBA" id="ARBA00022490"/>
    </source>
</evidence>
<keyword evidence="5" id="KW-0805">Transcription regulation</keyword>
<dbReference type="PANTHER" id="PTHR42713">
    <property type="entry name" value="HISTIDINE KINASE-RELATED"/>
    <property type="match status" value="1"/>
</dbReference>
<keyword evidence="2" id="KW-0963">Cytoplasm</keyword>
<organism evidence="11 12">
    <name type="scientific">Gracilibacillus halophilus YIM-C55.5</name>
    <dbReference type="NCBI Taxonomy" id="1308866"/>
    <lineage>
        <taxon>Bacteria</taxon>
        <taxon>Bacillati</taxon>
        <taxon>Bacillota</taxon>
        <taxon>Bacilli</taxon>
        <taxon>Bacillales</taxon>
        <taxon>Bacillaceae</taxon>
        <taxon>Gracilibacillus</taxon>
    </lineage>
</organism>
<dbReference type="InterPro" id="IPR011006">
    <property type="entry name" value="CheY-like_superfamily"/>
</dbReference>
<reference evidence="11 12" key="1">
    <citation type="submission" date="2013-03" db="EMBL/GenBank/DDBJ databases">
        <title>Draft genome sequence of Gracibacillus halophilus YIM-C55.5, a moderately halophilic and thermophilic organism from the Xiaochaidamu salt lake.</title>
        <authorList>
            <person name="Sugumar T."/>
            <person name="Polireddy D.R."/>
            <person name="Antony A."/>
            <person name="Madhava Y.R."/>
            <person name="Sivakumar N."/>
        </authorList>
    </citation>
    <scope>NUCLEOTIDE SEQUENCE [LARGE SCALE GENOMIC DNA]</scope>
    <source>
        <strain evidence="11 12">YIM-C55.5</strain>
    </source>
</reference>
<evidence type="ECO:0000256" key="7">
    <source>
        <dbReference type="ARBA" id="ARBA00023163"/>
    </source>
</evidence>
<evidence type="ECO:0000256" key="3">
    <source>
        <dbReference type="ARBA" id="ARBA00022553"/>
    </source>
</evidence>
<dbReference type="PANTHER" id="PTHR42713:SF3">
    <property type="entry name" value="TRANSCRIPTIONAL REGULATORY PROTEIN HPTR"/>
    <property type="match status" value="1"/>
</dbReference>
<dbReference type="eggNOG" id="COG2207">
    <property type="taxonomic scope" value="Bacteria"/>
</dbReference>
<name>N4W915_9BACI</name>
<evidence type="ECO:0000259" key="9">
    <source>
        <dbReference type="PROSITE" id="PS01124"/>
    </source>
</evidence>
<dbReference type="GO" id="GO:0003700">
    <property type="term" value="F:DNA-binding transcription factor activity"/>
    <property type="evidence" value="ECO:0007669"/>
    <property type="project" value="InterPro"/>
</dbReference>
<dbReference type="SMART" id="SM00342">
    <property type="entry name" value="HTH_ARAC"/>
    <property type="match status" value="1"/>
</dbReference>
<dbReference type="CDD" id="cd17536">
    <property type="entry name" value="REC_YesN-like"/>
    <property type="match status" value="1"/>
</dbReference>
<comment type="subcellular location">
    <subcellularLocation>
        <location evidence="1">Cytoplasm</location>
    </subcellularLocation>
</comment>
<dbReference type="PROSITE" id="PS50110">
    <property type="entry name" value="RESPONSE_REGULATORY"/>
    <property type="match status" value="1"/>
</dbReference>
<keyword evidence="6" id="KW-0238">DNA-binding</keyword>
<evidence type="ECO:0000259" key="10">
    <source>
        <dbReference type="PROSITE" id="PS50110"/>
    </source>
</evidence>
<dbReference type="Proteomes" id="UP000012283">
    <property type="component" value="Unassembled WGS sequence"/>
</dbReference>
<evidence type="ECO:0000313" key="11">
    <source>
        <dbReference type="EMBL" id="ENH96788.1"/>
    </source>
</evidence>
<evidence type="ECO:0000256" key="5">
    <source>
        <dbReference type="ARBA" id="ARBA00023015"/>
    </source>
</evidence>
<dbReference type="SMART" id="SM00448">
    <property type="entry name" value="REC"/>
    <property type="match status" value="1"/>
</dbReference>
<dbReference type="PROSITE" id="PS01124">
    <property type="entry name" value="HTH_ARAC_FAMILY_2"/>
    <property type="match status" value="1"/>
</dbReference>
<dbReference type="RefSeq" id="WP_003468515.1">
    <property type="nucleotide sequence ID" value="NZ_APML01000030.1"/>
</dbReference>
<dbReference type="OrthoDB" id="9794370at2"/>
<dbReference type="Gene3D" id="1.10.10.60">
    <property type="entry name" value="Homeodomain-like"/>
    <property type="match status" value="2"/>
</dbReference>
<keyword evidence="4" id="KW-0902">Two-component regulatory system</keyword>
<dbReference type="Pfam" id="PF00072">
    <property type="entry name" value="Response_reg"/>
    <property type="match status" value="1"/>
</dbReference>
<dbReference type="GO" id="GO:0005737">
    <property type="term" value="C:cytoplasm"/>
    <property type="evidence" value="ECO:0007669"/>
    <property type="project" value="UniProtKB-SubCell"/>
</dbReference>
<dbReference type="InterPro" id="IPR051552">
    <property type="entry name" value="HptR"/>
</dbReference>
<dbReference type="Gene3D" id="3.40.50.2300">
    <property type="match status" value="1"/>
</dbReference>
<dbReference type="SUPFAM" id="SSF52172">
    <property type="entry name" value="CheY-like"/>
    <property type="match status" value="1"/>
</dbReference>
<gene>
    <name evidence="11" type="ORF">J416_08824</name>
</gene>
<keyword evidence="12" id="KW-1185">Reference proteome</keyword>
<dbReference type="PATRIC" id="fig|1308866.3.peg.1786"/>
<dbReference type="EMBL" id="APML01000030">
    <property type="protein sequence ID" value="ENH96788.1"/>
    <property type="molecule type" value="Genomic_DNA"/>
</dbReference>
<feature type="modified residue" description="4-aspartylphosphate" evidence="8">
    <location>
        <position position="55"/>
    </location>
</feature>
<feature type="domain" description="HTH araC/xylS-type" evidence="9">
    <location>
        <begin position="146"/>
        <end position="248"/>
    </location>
</feature>
<keyword evidence="7" id="KW-0804">Transcription</keyword>
<evidence type="ECO:0000256" key="6">
    <source>
        <dbReference type="ARBA" id="ARBA00023125"/>
    </source>
</evidence>
<proteinExistence type="predicted"/>
<dbReference type="eggNOG" id="COG4753">
    <property type="taxonomic scope" value="Bacteria"/>
</dbReference>
<evidence type="ECO:0000256" key="4">
    <source>
        <dbReference type="ARBA" id="ARBA00023012"/>
    </source>
</evidence>
<dbReference type="InterPro" id="IPR009057">
    <property type="entry name" value="Homeodomain-like_sf"/>
</dbReference>
<protein>
    <submittedName>
        <fullName evidence="11">AraC family transcriptional regulator</fullName>
    </submittedName>
</protein>
<sequence>MYKALLVDDERMILDGIAAIVDWDKHGITLIGKAMNGIEACSMIESNPPDIVITDITMPGMDGISLVRKCNAVYPFLKWIVLSGYNEFEYAQQAMRYGVRHYLLKPCNEEQISEALIEVIDDRKKEGWDEMSKMRASLPEVSSIVRDILILIDKHMANPDLSLQWIASHWLYMNPDYLGKLFKKEMGQRFSTYVMEVRTQRAIEMIKTQDDIRVFELAENLGFGNNPQYFSQIFKRIHGITPSEMIKNDL</sequence>
<comment type="caution">
    <text evidence="11">The sequence shown here is derived from an EMBL/GenBank/DDBJ whole genome shotgun (WGS) entry which is preliminary data.</text>
</comment>
<feature type="domain" description="Response regulatory" evidence="10">
    <location>
        <begin position="3"/>
        <end position="120"/>
    </location>
</feature>
<dbReference type="AlphaFoldDB" id="N4W915"/>
<dbReference type="InterPro" id="IPR001789">
    <property type="entry name" value="Sig_transdc_resp-reg_receiver"/>
</dbReference>
<evidence type="ECO:0000256" key="1">
    <source>
        <dbReference type="ARBA" id="ARBA00004496"/>
    </source>
</evidence>
<dbReference type="STRING" id="1308866.J416_08824"/>
<keyword evidence="3 8" id="KW-0597">Phosphoprotein</keyword>
<dbReference type="GO" id="GO:0000160">
    <property type="term" value="P:phosphorelay signal transduction system"/>
    <property type="evidence" value="ECO:0007669"/>
    <property type="project" value="UniProtKB-KW"/>
</dbReference>
<evidence type="ECO:0000313" key="12">
    <source>
        <dbReference type="Proteomes" id="UP000012283"/>
    </source>
</evidence>
<dbReference type="Pfam" id="PF12833">
    <property type="entry name" value="HTH_18"/>
    <property type="match status" value="1"/>
</dbReference>
<dbReference type="GO" id="GO:0043565">
    <property type="term" value="F:sequence-specific DNA binding"/>
    <property type="evidence" value="ECO:0007669"/>
    <property type="project" value="InterPro"/>
</dbReference>
<evidence type="ECO:0000256" key="8">
    <source>
        <dbReference type="PROSITE-ProRule" id="PRU00169"/>
    </source>
</evidence>